<evidence type="ECO:0000313" key="4">
    <source>
        <dbReference type="Proteomes" id="UP000050863"/>
    </source>
</evidence>
<keyword evidence="1" id="KW-0812">Transmembrane</keyword>
<dbReference type="EMBL" id="LLXZ01000065">
    <property type="protein sequence ID" value="KRR09881.1"/>
    <property type="molecule type" value="Genomic_DNA"/>
</dbReference>
<accession>A0A0R3LPW7</accession>
<feature type="domain" description="Ice-binding protein C-terminal" evidence="2">
    <location>
        <begin position="98"/>
        <end position="123"/>
    </location>
</feature>
<dbReference type="Proteomes" id="UP000050863">
    <property type="component" value="Unassembled WGS sequence"/>
</dbReference>
<keyword evidence="1" id="KW-0472">Membrane</keyword>
<dbReference type="InterPro" id="IPR013424">
    <property type="entry name" value="Ice-binding_C"/>
</dbReference>
<gene>
    <name evidence="3" type="ORF">CQ12_41120</name>
</gene>
<protein>
    <recommendedName>
        <fullName evidence="2">Ice-binding protein C-terminal domain-containing protein</fullName>
    </recommendedName>
</protein>
<evidence type="ECO:0000313" key="3">
    <source>
        <dbReference type="EMBL" id="KRR09881.1"/>
    </source>
</evidence>
<evidence type="ECO:0000256" key="1">
    <source>
        <dbReference type="SAM" id="Phobius"/>
    </source>
</evidence>
<sequence>MSLGKFTLSSAIFELFDDTFDLQVKFTSPVIATTDVFADVKGLVTLVAGVVHIDFDPQTIAFGGNSYTLALNDVWLGTLGPFGKDTDPLTGTITINAAVPEPSTWAMMILGFFGVGFLAYRRRSGAALRIA</sequence>
<reference evidence="3 4" key="1">
    <citation type="submission" date="2014-03" db="EMBL/GenBank/DDBJ databases">
        <title>Bradyrhizobium valentinum sp. nov., isolated from effective nodules of Lupinus mariae-josephae, a lupine endemic of basic-lime soils in Eastern Spain.</title>
        <authorList>
            <person name="Duran D."/>
            <person name="Rey L."/>
            <person name="Navarro A."/>
            <person name="Busquets A."/>
            <person name="Imperial J."/>
            <person name="Ruiz-Argueso T."/>
        </authorList>
    </citation>
    <scope>NUCLEOTIDE SEQUENCE [LARGE SCALE GENOMIC DNA]</scope>
    <source>
        <strain evidence="3 4">PAC68</strain>
    </source>
</reference>
<comment type="caution">
    <text evidence="3">The sequence shown here is derived from an EMBL/GenBank/DDBJ whole genome shotgun (WGS) entry which is preliminary data.</text>
</comment>
<feature type="transmembrane region" description="Helical" evidence="1">
    <location>
        <begin position="103"/>
        <end position="120"/>
    </location>
</feature>
<keyword evidence="1" id="KW-1133">Transmembrane helix</keyword>
<name>A0A0R3LPW7_9BRAD</name>
<evidence type="ECO:0000259" key="2">
    <source>
        <dbReference type="Pfam" id="PF07589"/>
    </source>
</evidence>
<dbReference type="AlphaFoldDB" id="A0A0R3LPW7"/>
<dbReference type="Pfam" id="PF07589">
    <property type="entry name" value="PEP-CTERM"/>
    <property type="match status" value="1"/>
</dbReference>
<proteinExistence type="predicted"/>
<dbReference type="NCBIfam" id="TIGR02595">
    <property type="entry name" value="PEP_CTERM"/>
    <property type="match status" value="1"/>
</dbReference>
<keyword evidence="4" id="KW-1185">Reference proteome</keyword>
<dbReference type="NCBIfam" id="NF035944">
    <property type="entry name" value="PEPxxWA-CTERM"/>
    <property type="match status" value="1"/>
</dbReference>
<organism evidence="3 4">
    <name type="scientific">Bradyrhizobium jicamae</name>
    <dbReference type="NCBI Taxonomy" id="280332"/>
    <lineage>
        <taxon>Bacteria</taxon>
        <taxon>Pseudomonadati</taxon>
        <taxon>Pseudomonadota</taxon>
        <taxon>Alphaproteobacteria</taxon>
        <taxon>Hyphomicrobiales</taxon>
        <taxon>Nitrobacteraceae</taxon>
        <taxon>Bradyrhizobium</taxon>
    </lineage>
</organism>